<dbReference type="eggNOG" id="COG0727">
    <property type="taxonomic scope" value="Bacteria"/>
</dbReference>
<dbReference type="InterPro" id="IPR005358">
    <property type="entry name" value="Puta_zinc/iron-chelating_dom"/>
</dbReference>
<dbReference type="RefSeq" id="WP_008617974.1">
    <property type="nucleotide sequence ID" value="NZ_AONQ01000030.1"/>
</dbReference>
<keyword evidence="2" id="KW-1185">Reference proteome</keyword>
<evidence type="ECO:0008006" key="3">
    <source>
        <dbReference type="Google" id="ProtNLM"/>
    </source>
</evidence>
<dbReference type="OrthoDB" id="259086at2"/>
<name>M3AA67_9PROT</name>
<organism evidence="1 2">
    <name type="scientific">Paramagnetospirillum caucaseum</name>
    <dbReference type="NCBI Taxonomy" id="1244869"/>
    <lineage>
        <taxon>Bacteria</taxon>
        <taxon>Pseudomonadati</taxon>
        <taxon>Pseudomonadota</taxon>
        <taxon>Alphaproteobacteria</taxon>
        <taxon>Rhodospirillales</taxon>
        <taxon>Magnetospirillaceae</taxon>
        <taxon>Paramagnetospirillum</taxon>
    </lineage>
</organism>
<dbReference type="Proteomes" id="UP000011744">
    <property type="component" value="Unassembled WGS sequence"/>
</dbReference>
<accession>M3AA67</accession>
<protein>
    <recommendedName>
        <fullName evidence="3">Fe-S-cluster oxidoreductase</fullName>
    </recommendedName>
</protein>
<proteinExistence type="predicted"/>
<sequence>MTSPFDAAAALNAMTSAKSGGGTSPIRDASFEAVRTLTGAALRKGPDAVIAAVADAQAYAEGLWSSVRATPAFALGTRPAGCAKGCGWCCHQRVGATVTEVLYIARSLRHRPDGAPLVERLKSWNSGRPCVFLVDNACAIYDVRPFKCRGLYHMDARWCMGAYAKLDAPLFGPPPSPDHQMPPKDVFDGAVFGLAHPLHMAGHDCPGVDFVPA</sequence>
<reference evidence="1 2" key="1">
    <citation type="journal article" date="2014" name="Genome Announc.">
        <title>Draft Genome Sequence of Magnetospirillum sp. Strain SO-1, a Freshwater Magnetotactic Bacterium Isolated from the Ol'khovka River, Russia.</title>
        <authorList>
            <person name="Grouzdev D.S."/>
            <person name="Dziuba M.V."/>
            <person name="Sukhacheva M.S."/>
            <person name="Mardanov A.V."/>
            <person name="Beletskiy A.V."/>
            <person name="Kuznetsov B.B."/>
            <person name="Skryabin K.G."/>
        </authorList>
    </citation>
    <scope>NUCLEOTIDE SEQUENCE [LARGE SCALE GENOMIC DNA]</scope>
    <source>
        <strain evidence="1 2">SO-1</strain>
    </source>
</reference>
<evidence type="ECO:0000313" key="2">
    <source>
        <dbReference type="Proteomes" id="UP000011744"/>
    </source>
</evidence>
<dbReference type="STRING" id="1244869.H261_12486"/>
<gene>
    <name evidence="1" type="ORF">H261_12486</name>
</gene>
<dbReference type="EMBL" id="AONQ01000030">
    <property type="protein sequence ID" value="EME69643.1"/>
    <property type="molecule type" value="Genomic_DNA"/>
</dbReference>
<dbReference type="AlphaFoldDB" id="M3AA67"/>
<evidence type="ECO:0000313" key="1">
    <source>
        <dbReference type="EMBL" id="EME69643.1"/>
    </source>
</evidence>
<dbReference type="Pfam" id="PF03692">
    <property type="entry name" value="CxxCxxCC"/>
    <property type="match status" value="1"/>
</dbReference>
<comment type="caution">
    <text evidence="1">The sequence shown here is derived from an EMBL/GenBank/DDBJ whole genome shotgun (WGS) entry which is preliminary data.</text>
</comment>
<dbReference type="PATRIC" id="fig|1244869.3.peg.2520"/>